<organism evidence="4 5">
    <name type="scientific">Acidiphilium iwatense</name>
    <dbReference type="NCBI Taxonomy" id="768198"/>
    <lineage>
        <taxon>Bacteria</taxon>
        <taxon>Pseudomonadati</taxon>
        <taxon>Pseudomonadota</taxon>
        <taxon>Alphaproteobacteria</taxon>
        <taxon>Acetobacterales</taxon>
        <taxon>Acidocellaceae</taxon>
        <taxon>Acidiphilium</taxon>
    </lineage>
</organism>
<dbReference type="EMBL" id="JAKGBZ010000036">
    <property type="protein sequence ID" value="MCF3948005.1"/>
    <property type="molecule type" value="Genomic_DNA"/>
</dbReference>
<feature type="region of interest" description="Disordered" evidence="2">
    <location>
        <begin position="76"/>
        <end position="102"/>
    </location>
</feature>
<dbReference type="RefSeq" id="WP_235705299.1">
    <property type="nucleotide sequence ID" value="NZ_JAKGBZ010000036.1"/>
</dbReference>
<dbReference type="PANTHER" id="PTHR46797">
    <property type="entry name" value="HTH-TYPE TRANSCRIPTIONAL REGULATOR"/>
    <property type="match status" value="1"/>
</dbReference>
<comment type="caution">
    <text evidence="4">The sequence shown here is derived from an EMBL/GenBank/DDBJ whole genome shotgun (WGS) entry which is preliminary data.</text>
</comment>
<dbReference type="SMART" id="SM00530">
    <property type="entry name" value="HTH_XRE"/>
    <property type="match status" value="1"/>
</dbReference>
<dbReference type="PROSITE" id="PS50943">
    <property type="entry name" value="HTH_CROC1"/>
    <property type="match status" value="1"/>
</dbReference>
<evidence type="ECO:0000313" key="4">
    <source>
        <dbReference type="EMBL" id="MCF3948005.1"/>
    </source>
</evidence>
<evidence type="ECO:0000259" key="3">
    <source>
        <dbReference type="PROSITE" id="PS50943"/>
    </source>
</evidence>
<dbReference type="Gene3D" id="1.10.260.40">
    <property type="entry name" value="lambda repressor-like DNA-binding domains"/>
    <property type="match status" value="1"/>
</dbReference>
<dbReference type="Proteomes" id="UP001521209">
    <property type="component" value="Unassembled WGS sequence"/>
</dbReference>
<proteinExistence type="predicted"/>
<dbReference type="InterPro" id="IPR010982">
    <property type="entry name" value="Lambda_DNA-bd_dom_sf"/>
</dbReference>
<reference evidence="4 5" key="1">
    <citation type="submission" date="2022-01" db="EMBL/GenBank/DDBJ databases">
        <authorList>
            <person name="Won M."/>
            <person name="Kim S.-J."/>
            <person name="Kwon S.-W."/>
        </authorList>
    </citation>
    <scope>NUCLEOTIDE SEQUENCE [LARGE SCALE GENOMIC DNA]</scope>
    <source>
        <strain evidence="4 5">KCTC 23505</strain>
    </source>
</reference>
<dbReference type="CDD" id="cd00093">
    <property type="entry name" value="HTH_XRE"/>
    <property type="match status" value="1"/>
</dbReference>
<dbReference type="SUPFAM" id="SSF47413">
    <property type="entry name" value="lambda repressor-like DNA-binding domains"/>
    <property type="match status" value="1"/>
</dbReference>
<accession>A0ABS9E0T3</accession>
<dbReference type="PANTHER" id="PTHR46797:SF1">
    <property type="entry name" value="METHYLPHOSPHONATE SYNTHASE"/>
    <property type="match status" value="1"/>
</dbReference>
<keyword evidence="5" id="KW-1185">Reference proteome</keyword>
<keyword evidence="1" id="KW-0238">DNA-binding</keyword>
<evidence type="ECO:0000256" key="1">
    <source>
        <dbReference type="ARBA" id="ARBA00023125"/>
    </source>
</evidence>
<dbReference type="Pfam" id="PF01381">
    <property type="entry name" value="HTH_3"/>
    <property type="match status" value="1"/>
</dbReference>
<name>A0ABS9E0T3_9PROT</name>
<sequence length="102" mass="11024">MDIRRLFGANLRRARLAAKLSQEAVAILMGVDRAHVSSMERGKQNVTLLTLWAVCDGLKISPASLFDETVATIAERPVSAPSGPPAPASRKRCRRGRNPSVS</sequence>
<dbReference type="InterPro" id="IPR001387">
    <property type="entry name" value="Cro/C1-type_HTH"/>
</dbReference>
<dbReference type="InterPro" id="IPR050807">
    <property type="entry name" value="TransReg_Diox_bact_type"/>
</dbReference>
<protein>
    <submittedName>
        <fullName evidence="4">Helix-turn-helix domain-containing protein</fullName>
    </submittedName>
</protein>
<evidence type="ECO:0000313" key="5">
    <source>
        <dbReference type="Proteomes" id="UP001521209"/>
    </source>
</evidence>
<gene>
    <name evidence="4" type="ORF">L2A60_15105</name>
</gene>
<feature type="compositionally biased region" description="Basic residues" evidence="2">
    <location>
        <begin position="89"/>
        <end position="102"/>
    </location>
</feature>
<evidence type="ECO:0000256" key="2">
    <source>
        <dbReference type="SAM" id="MobiDB-lite"/>
    </source>
</evidence>
<feature type="domain" description="HTH cro/C1-type" evidence="3">
    <location>
        <begin position="11"/>
        <end position="65"/>
    </location>
</feature>